<proteinExistence type="predicted"/>
<name>A0A4Y7STP5_COPMI</name>
<dbReference type="AlphaFoldDB" id="A0A4Y7STP5"/>
<reference evidence="2 3" key="1">
    <citation type="journal article" date="2019" name="Nat. Ecol. Evol.">
        <title>Megaphylogeny resolves global patterns of mushroom evolution.</title>
        <authorList>
            <person name="Varga T."/>
            <person name="Krizsan K."/>
            <person name="Foldi C."/>
            <person name="Dima B."/>
            <person name="Sanchez-Garcia M."/>
            <person name="Sanchez-Ramirez S."/>
            <person name="Szollosi G.J."/>
            <person name="Szarkandi J.G."/>
            <person name="Papp V."/>
            <person name="Albert L."/>
            <person name="Andreopoulos W."/>
            <person name="Angelini C."/>
            <person name="Antonin V."/>
            <person name="Barry K.W."/>
            <person name="Bougher N.L."/>
            <person name="Buchanan P."/>
            <person name="Buyck B."/>
            <person name="Bense V."/>
            <person name="Catcheside P."/>
            <person name="Chovatia M."/>
            <person name="Cooper J."/>
            <person name="Damon W."/>
            <person name="Desjardin D."/>
            <person name="Finy P."/>
            <person name="Geml J."/>
            <person name="Haridas S."/>
            <person name="Hughes K."/>
            <person name="Justo A."/>
            <person name="Karasinski D."/>
            <person name="Kautmanova I."/>
            <person name="Kiss B."/>
            <person name="Kocsube S."/>
            <person name="Kotiranta H."/>
            <person name="LaButti K.M."/>
            <person name="Lechner B.E."/>
            <person name="Liimatainen K."/>
            <person name="Lipzen A."/>
            <person name="Lukacs Z."/>
            <person name="Mihaltcheva S."/>
            <person name="Morgado L.N."/>
            <person name="Niskanen T."/>
            <person name="Noordeloos M.E."/>
            <person name="Ohm R.A."/>
            <person name="Ortiz-Santana B."/>
            <person name="Ovrebo C."/>
            <person name="Racz N."/>
            <person name="Riley R."/>
            <person name="Savchenko A."/>
            <person name="Shiryaev A."/>
            <person name="Soop K."/>
            <person name="Spirin V."/>
            <person name="Szebenyi C."/>
            <person name="Tomsovsky M."/>
            <person name="Tulloss R.E."/>
            <person name="Uehling J."/>
            <person name="Grigoriev I.V."/>
            <person name="Vagvolgyi C."/>
            <person name="Papp T."/>
            <person name="Martin F.M."/>
            <person name="Miettinen O."/>
            <person name="Hibbett D.S."/>
            <person name="Nagy L.G."/>
        </authorList>
    </citation>
    <scope>NUCLEOTIDE SEQUENCE [LARGE SCALE GENOMIC DNA]</scope>
    <source>
        <strain evidence="2 3">FP101781</strain>
    </source>
</reference>
<organism evidence="2 3">
    <name type="scientific">Coprinellus micaceus</name>
    <name type="common">Glistening ink-cap mushroom</name>
    <name type="synonym">Coprinus micaceus</name>
    <dbReference type="NCBI Taxonomy" id="71717"/>
    <lineage>
        <taxon>Eukaryota</taxon>
        <taxon>Fungi</taxon>
        <taxon>Dikarya</taxon>
        <taxon>Basidiomycota</taxon>
        <taxon>Agaricomycotina</taxon>
        <taxon>Agaricomycetes</taxon>
        <taxon>Agaricomycetidae</taxon>
        <taxon>Agaricales</taxon>
        <taxon>Agaricineae</taxon>
        <taxon>Psathyrellaceae</taxon>
        <taxon>Coprinellus</taxon>
    </lineage>
</organism>
<evidence type="ECO:0000256" key="1">
    <source>
        <dbReference type="SAM" id="MobiDB-lite"/>
    </source>
</evidence>
<dbReference type="EMBL" id="QPFP01000061">
    <property type="protein sequence ID" value="TEB24974.1"/>
    <property type="molecule type" value="Genomic_DNA"/>
</dbReference>
<feature type="region of interest" description="Disordered" evidence="1">
    <location>
        <begin position="30"/>
        <end position="65"/>
    </location>
</feature>
<evidence type="ECO:0000313" key="3">
    <source>
        <dbReference type="Proteomes" id="UP000298030"/>
    </source>
</evidence>
<protein>
    <submittedName>
        <fullName evidence="2">Uncharacterized protein</fullName>
    </submittedName>
</protein>
<accession>A0A4Y7STP5</accession>
<dbReference type="Proteomes" id="UP000298030">
    <property type="component" value="Unassembled WGS sequence"/>
</dbReference>
<keyword evidence="3" id="KW-1185">Reference proteome</keyword>
<feature type="compositionally biased region" description="Basic and acidic residues" evidence="1">
    <location>
        <begin position="52"/>
        <end position="61"/>
    </location>
</feature>
<dbReference type="OrthoDB" id="10315802at2759"/>
<gene>
    <name evidence="2" type="ORF">FA13DRAFT_1269497</name>
</gene>
<feature type="region of interest" description="Disordered" evidence="1">
    <location>
        <begin position="168"/>
        <end position="190"/>
    </location>
</feature>
<comment type="caution">
    <text evidence="2">The sequence shown here is derived from an EMBL/GenBank/DDBJ whole genome shotgun (WGS) entry which is preliminary data.</text>
</comment>
<evidence type="ECO:0000313" key="2">
    <source>
        <dbReference type="EMBL" id="TEB24974.1"/>
    </source>
</evidence>
<sequence length="190" mass="21286">MKKVASPAPPQKTVRAKLLDILIQFPLPPPYKESETGAQRPVTTATNGQRPLRKESKKEQGVEGPSVDMDIVDLQTSPILLPLSPVSTRRSSLVWFADKSNYCDDLSTDSANCWVLVEREGQNHNAEWITDWREDMAKVLEGLYEVHKQEEEEDFRDIFASASLSSGYSLRESSGSLSGHGTRWSGKWHA</sequence>
<feature type="compositionally biased region" description="Low complexity" evidence="1">
    <location>
        <begin position="168"/>
        <end position="179"/>
    </location>
</feature>